<feature type="compositionally biased region" description="Basic and acidic residues" evidence="1">
    <location>
        <begin position="47"/>
        <end position="73"/>
    </location>
</feature>
<evidence type="ECO:0000256" key="1">
    <source>
        <dbReference type="SAM" id="MobiDB-lite"/>
    </source>
</evidence>
<gene>
    <name evidence="2" type="ORF">ADK38_08085</name>
</gene>
<dbReference type="EMBL" id="LGUT01000660">
    <property type="protein sequence ID" value="KOG90555.1"/>
    <property type="molecule type" value="Genomic_DNA"/>
</dbReference>
<feature type="region of interest" description="Disordered" evidence="1">
    <location>
        <begin position="44"/>
        <end position="78"/>
    </location>
</feature>
<comment type="caution">
    <text evidence="2">The sequence shown here is derived from an EMBL/GenBank/DDBJ whole genome shotgun (WGS) entry which is preliminary data.</text>
</comment>
<reference evidence="2 3" key="1">
    <citation type="submission" date="2015-07" db="EMBL/GenBank/DDBJ databases">
        <authorList>
            <person name="Ju K.-S."/>
            <person name="Doroghazi J.R."/>
            <person name="Metcalf W.W."/>
        </authorList>
    </citation>
    <scope>NUCLEOTIDE SEQUENCE [LARGE SCALE GENOMIC DNA]</scope>
    <source>
        <strain evidence="2 3">NRRL B-3589</strain>
    </source>
</reference>
<evidence type="ECO:0000313" key="2">
    <source>
        <dbReference type="EMBL" id="KOG90555.1"/>
    </source>
</evidence>
<evidence type="ECO:0000313" key="3">
    <source>
        <dbReference type="Proteomes" id="UP000037020"/>
    </source>
</evidence>
<organism evidence="2 3">
    <name type="scientific">Streptomyces varsoviensis</name>
    <dbReference type="NCBI Taxonomy" id="67373"/>
    <lineage>
        <taxon>Bacteria</taxon>
        <taxon>Bacillati</taxon>
        <taxon>Actinomycetota</taxon>
        <taxon>Actinomycetes</taxon>
        <taxon>Kitasatosporales</taxon>
        <taxon>Streptomycetaceae</taxon>
        <taxon>Streptomyces</taxon>
    </lineage>
</organism>
<proteinExistence type="predicted"/>
<keyword evidence="3" id="KW-1185">Reference proteome</keyword>
<accession>A0ABR5JAW4</accession>
<protein>
    <submittedName>
        <fullName evidence="2">Uncharacterized protein</fullName>
    </submittedName>
</protein>
<dbReference type="Proteomes" id="UP000037020">
    <property type="component" value="Unassembled WGS sequence"/>
</dbReference>
<sequence>MRVRADHELAFQRFLMNSTDEPLEEAIAIRNGFISKKSLSVRSSTGELKDQLQGEVSRLRTELDKRKAADRSQKMIPGQREQRVLPALRSGGDEPVLAPEDWPVYNALKGRAVDWTKLHDVQCRRYR</sequence>
<name>A0ABR5JAW4_9ACTN</name>